<gene>
    <name evidence="1" type="ORF">CTA1_11426</name>
</gene>
<organism evidence="1 2">
    <name type="scientific">Colletotrichum tanaceti</name>
    <dbReference type="NCBI Taxonomy" id="1306861"/>
    <lineage>
        <taxon>Eukaryota</taxon>
        <taxon>Fungi</taxon>
        <taxon>Dikarya</taxon>
        <taxon>Ascomycota</taxon>
        <taxon>Pezizomycotina</taxon>
        <taxon>Sordariomycetes</taxon>
        <taxon>Hypocreomycetidae</taxon>
        <taxon>Glomerellales</taxon>
        <taxon>Glomerellaceae</taxon>
        <taxon>Colletotrichum</taxon>
        <taxon>Colletotrichum destructivum species complex</taxon>
    </lineage>
</organism>
<dbReference type="AlphaFoldDB" id="A0A4U6XSA3"/>
<feature type="non-terminal residue" evidence="1">
    <location>
        <position position="1"/>
    </location>
</feature>
<proteinExistence type="predicted"/>
<sequence>LQIKIANHIEPIDRLQQGSTGLSNFGIALIRLTSGVQYRLHTNIMLLCNPAGRVVSRLRRIEQAGCALPQTSVEQDNFVSSFAMPTRSLSRTLAVGVGSS</sequence>
<comment type="caution">
    <text evidence="1">The sequence shown here is derived from an EMBL/GenBank/DDBJ whole genome shotgun (WGS) entry which is preliminary data.</text>
</comment>
<accession>A0A4U6XSA3</accession>
<evidence type="ECO:0000313" key="2">
    <source>
        <dbReference type="Proteomes" id="UP000310108"/>
    </source>
</evidence>
<reference evidence="1 2" key="1">
    <citation type="journal article" date="2019" name="PLoS ONE">
        <title>Comparative genome analysis indicates high evolutionary potential of pathogenicity genes in Colletotrichum tanaceti.</title>
        <authorList>
            <person name="Lelwala R.V."/>
            <person name="Korhonen P.K."/>
            <person name="Young N.D."/>
            <person name="Scott J.B."/>
            <person name="Ades P.A."/>
            <person name="Gasser R.B."/>
            <person name="Taylor P.W.J."/>
        </authorList>
    </citation>
    <scope>NUCLEOTIDE SEQUENCE [LARGE SCALE GENOMIC DNA]</scope>
    <source>
        <strain evidence="1">BRIP57314</strain>
    </source>
</reference>
<keyword evidence="2" id="KW-1185">Reference proteome</keyword>
<protein>
    <submittedName>
        <fullName evidence="1">Uncharacterized protein</fullName>
    </submittedName>
</protein>
<evidence type="ECO:0000313" key="1">
    <source>
        <dbReference type="EMBL" id="TKW58629.1"/>
    </source>
</evidence>
<dbReference type="EMBL" id="PJEX01000022">
    <property type="protein sequence ID" value="TKW58629.1"/>
    <property type="molecule type" value="Genomic_DNA"/>
</dbReference>
<name>A0A4U6XSA3_9PEZI</name>
<dbReference type="Proteomes" id="UP000310108">
    <property type="component" value="Unassembled WGS sequence"/>
</dbReference>